<organism evidence="1 2">
    <name type="scientific">Pseudaminobacter soli</name>
    <name type="common">ex Li et al. 2025</name>
    <dbReference type="NCBI Taxonomy" id="1295366"/>
    <lineage>
        <taxon>Bacteria</taxon>
        <taxon>Pseudomonadati</taxon>
        <taxon>Pseudomonadota</taxon>
        <taxon>Alphaproteobacteria</taxon>
        <taxon>Hyphomicrobiales</taxon>
        <taxon>Phyllobacteriaceae</taxon>
        <taxon>Pseudaminobacter</taxon>
    </lineage>
</organism>
<evidence type="ECO:0000313" key="1">
    <source>
        <dbReference type="EMBL" id="PSJ58309.1"/>
    </source>
</evidence>
<dbReference type="Pfam" id="PF12616">
    <property type="entry name" value="DUF3775"/>
    <property type="match status" value="1"/>
</dbReference>
<gene>
    <name evidence="1" type="ORF">C7I85_20495</name>
</gene>
<dbReference type="EMBL" id="PXYL01000011">
    <property type="protein sequence ID" value="PSJ58309.1"/>
    <property type="molecule type" value="Genomic_DNA"/>
</dbReference>
<dbReference type="AlphaFoldDB" id="A0A2P7S756"/>
<dbReference type="InterPro" id="IPR022254">
    <property type="entry name" value="DUF3775"/>
</dbReference>
<dbReference type="OrthoDB" id="5641374at2"/>
<name>A0A2P7S756_9HYPH</name>
<keyword evidence="2" id="KW-1185">Reference proteome</keyword>
<accession>A0A2P7S756</accession>
<dbReference type="RefSeq" id="WP_106725873.1">
    <property type="nucleotide sequence ID" value="NZ_PXYL01000011.1"/>
</dbReference>
<reference evidence="1 2" key="1">
    <citation type="submission" date="2018-03" db="EMBL/GenBank/DDBJ databases">
        <title>The draft genome of Mesorhizobium soli JCM 19897.</title>
        <authorList>
            <person name="Li L."/>
            <person name="Liu L."/>
            <person name="Liang L."/>
            <person name="Wang T."/>
            <person name="Zhang X."/>
        </authorList>
    </citation>
    <scope>NUCLEOTIDE SEQUENCE [LARGE SCALE GENOMIC DNA]</scope>
    <source>
        <strain evidence="1 2">JCM 19897</strain>
    </source>
</reference>
<comment type="caution">
    <text evidence="1">The sequence shown here is derived from an EMBL/GenBank/DDBJ whole genome shotgun (WGS) entry which is preliminary data.</text>
</comment>
<sequence>MESKSDREWDLTIGPDTVRLFIEKAKAISAAVNDDYFDGAEHEVAIDGEAHESHAHDGLAEEESENLTEEELRELIDDLNVDEAAELVALVWVGRGDYEASEWQEAVTEARRRGNNRTAKYLLGLPMLGDWLEEGLEAIGA</sequence>
<dbReference type="Proteomes" id="UP000240653">
    <property type="component" value="Unassembled WGS sequence"/>
</dbReference>
<evidence type="ECO:0000313" key="2">
    <source>
        <dbReference type="Proteomes" id="UP000240653"/>
    </source>
</evidence>
<proteinExistence type="predicted"/>
<evidence type="ECO:0008006" key="3">
    <source>
        <dbReference type="Google" id="ProtNLM"/>
    </source>
</evidence>
<protein>
    <recommendedName>
        <fullName evidence="3">DUF3775 domain-containing protein</fullName>
    </recommendedName>
</protein>